<reference evidence="2 3" key="2">
    <citation type="submission" date="2024-07" db="EMBL/GenBank/DDBJ databases">
        <authorList>
            <person name="Akdeniz Z."/>
        </authorList>
    </citation>
    <scope>NUCLEOTIDE SEQUENCE [LARGE SCALE GENOMIC DNA]</scope>
</reference>
<evidence type="ECO:0000313" key="1">
    <source>
        <dbReference type="EMBL" id="CAI9952672.1"/>
    </source>
</evidence>
<name>A0AA86QAV8_9EUKA</name>
<sequence length="252" mass="26883">MNQPNFYLFGLTNGIQLQNSNISVNIPQQLSSGALICFACDVNANASDFTFVASGQNVSGVAISLLTVVKMNQSLVQFRLNGVNVGGLILNASKIDVSISQCNISGYVGQQSVSGSIICFVLEQVSLEVDSVRICANVQNLGQGTLTQTGTITVTCVVCREGTPAYGLCQKSLEFGIVEDDKFVCPSPFVFDGQGCSCKEGDVLNGTSCINILASVNVLNIKQIELNNSIQEINNRTQVLKNITLSKIQIIE</sequence>
<organism evidence="1">
    <name type="scientific">Hexamita inflata</name>
    <dbReference type="NCBI Taxonomy" id="28002"/>
    <lineage>
        <taxon>Eukaryota</taxon>
        <taxon>Metamonada</taxon>
        <taxon>Diplomonadida</taxon>
        <taxon>Hexamitidae</taxon>
        <taxon>Hexamitinae</taxon>
        <taxon>Hexamita</taxon>
    </lineage>
</organism>
<protein>
    <submittedName>
        <fullName evidence="2">Hypothetical_protein</fullName>
    </submittedName>
</protein>
<evidence type="ECO:0000313" key="2">
    <source>
        <dbReference type="EMBL" id="CAL5985113.1"/>
    </source>
</evidence>
<comment type="caution">
    <text evidence="1">The sequence shown here is derived from an EMBL/GenBank/DDBJ whole genome shotgun (WGS) entry which is preliminary data.</text>
</comment>
<dbReference type="AlphaFoldDB" id="A0AA86QAV8"/>
<keyword evidence="3" id="KW-1185">Reference proteome</keyword>
<dbReference type="Proteomes" id="UP001642409">
    <property type="component" value="Unassembled WGS sequence"/>
</dbReference>
<dbReference type="EMBL" id="CATOUU010000834">
    <property type="protein sequence ID" value="CAI9952672.1"/>
    <property type="molecule type" value="Genomic_DNA"/>
</dbReference>
<proteinExistence type="predicted"/>
<dbReference type="EMBL" id="CAXDID020000018">
    <property type="protein sequence ID" value="CAL5985113.1"/>
    <property type="molecule type" value="Genomic_DNA"/>
</dbReference>
<evidence type="ECO:0000313" key="3">
    <source>
        <dbReference type="Proteomes" id="UP001642409"/>
    </source>
</evidence>
<reference evidence="1" key="1">
    <citation type="submission" date="2023-06" db="EMBL/GenBank/DDBJ databases">
        <authorList>
            <person name="Kurt Z."/>
        </authorList>
    </citation>
    <scope>NUCLEOTIDE SEQUENCE</scope>
</reference>
<accession>A0AA86QAV8</accession>
<gene>
    <name evidence="1" type="ORF">HINF_LOCUS40317</name>
    <name evidence="2" type="ORF">HINF_LOCUS8574</name>
</gene>